<dbReference type="AlphaFoldDB" id="X1LYI5"/>
<accession>X1LYI5</accession>
<keyword evidence="1" id="KW-1133">Transmembrane helix</keyword>
<keyword evidence="1" id="KW-0472">Membrane</keyword>
<evidence type="ECO:0000313" key="2">
    <source>
        <dbReference type="EMBL" id="GAI10881.1"/>
    </source>
</evidence>
<proteinExistence type="predicted"/>
<dbReference type="EMBL" id="BARV01013039">
    <property type="protein sequence ID" value="GAI10881.1"/>
    <property type="molecule type" value="Genomic_DNA"/>
</dbReference>
<gene>
    <name evidence="2" type="ORF">S06H3_23810</name>
</gene>
<comment type="caution">
    <text evidence="2">The sequence shown here is derived from an EMBL/GenBank/DDBJ whole genome shotgun (WGS) entry which is preliminary data.</text>
</comment>
<protein>
    <submittedName>
        <fullName evidence="2">Uncharacterized protein</fullName>
    </submittedName>
</protein>
<reference evidence="2" key="1">
    <citation type="journal article" date="2014" name="Front. Microbiol.">
        <title>High frequency of phylogenetically diverse reductive dehalogenase-homologous genes in deep subseafloor sedimentary metagenomes.</title>
        <authorList>
            <person name="Kawai M."/>
            <person name="Futagami T."/>
            <person name="Toyoda A."/>
            <person name="Takaki Y."/>
            <person name="Nishi S."/>
            <person name="Hori S."/>
            <person name="Arai W."/>
            <person name="Tsubouchi T."/>
            <person name="Morono Y."/>
            <person name="Uchiyama I."/>
            <person name="Ito T."/>
            <person name="Fujiyama A."/>
            <person name="Inagaki F."/>
            <person name="Takami H."/>
        </authorList>
    </citation>
    <scope>NUCLEOTIDE SEQUENCE</scope>
    <source>
        <strain evidence="2">Expedition CK06-06</strain>
    </source>
</reference>
<evidence type="ECO:0000256" key="1">
    <source>
        <dbReference type="SAM" id="Phobius"/>
    </source>
</evidence>
<sequence>MGTSVFDFRSRHQNLLIWLSTGTCDKLSKKTEKSGPKWPGFKRNLKKFGKWTCANVLPVSIGLITGGVGLLPALSPLISEITKKLTKKKIIVSQDTGVTGLIQRVITF</sequence>
<keyword evidence="1" id="KW-0812">Transmembrane</keyword>
<feature type="transmembrane region" description="Helical" evidence="1">
    <location>
        <begin position="56"/>
        <end position="79"/>
    </location>
</feature>
<name>X1LYI5_9ZZZZ</name>
<organism evidence="2">
    <name type="scientific">marine sediment metagenome</name>
    <dbReference type="NCBI Taxonomy" id="412755"/>
    <lineage>
        <taxon>unclassified sequences</taxon>
        <taxon>metagenomes</taxon>
        <taxon>ecological metagenomes</taxon>
    </lineage>
</organism>
<feature type="non-terminal residue" evidence="2">
    <location>
        <position position="108"/>
    </location>
</feature>